<dbReference type="SUPFAM" id="SSF52768">
    <property type="entry name" value="Arginase/deacetylase"/>
    <property type="match status" value="1"/>
</dbReference>
<dbReference type="Gene3D" id="3.40.800.20">
    <property type="entry name" value="Histone deacetylase domain"/>
    <property type="match status" value="1"/>
</dbReference>
<dbReference type="InterPro" id="IPR023696">
    <property type="entry name" value="Ureohydrolase_dom_sf"/>
</dbReference>
<protein>
    <submittedName>
        <fullName evidence="1">Probable histone deacetylase 1-B</fullName>
    </submittedName>
</protein>
<evidence type="ECO:0000313" key="2">
    <source>
        <dbReference type="Proteomes" id="UP001174909"/>
    </source>
</evidence>
<proteinExistence type="predicted"/>
<reference evidence="1" key="1">
    <citation type="submission" date="2023-03" db="EMBL/GenBank/DDBJ databases">
        <authorList>
            <person name="Steffen K."/>
            <person name="Cardenas P."/>
        </authorList>
    </citation>
    <scope>NUCLEOTIDE SEQUENCE</scope>
</reference>
<accession>A0AA35WDG0</accession>
<name>A0AA35WDG0_GEOBA</name>
<dbReference type="EMBL" id="CASHTH010001537">
    <property type="protein sequence ID" value="CAI8016539.1"/>
    <property type="molecule type" value="Genomic_DNA"/>
</dbReference>
<dbReference type="InterPro" id="IPR037138">
    <property type="entry name" value="His_deacetylse_dom_sf"/>
</dbReference>
<sequence length="145" mass="16053">MDPYFRDPITQLGLTVQGHSRLVEELGKLCPKWLAFGGGGYDLGAVARGWALDYGVMLEEQWPNEIPQDYQERYGLKLLRDPEGPSLDSGVLAKAREVAEERCERGGEPHIPGPRLVGGLRLSLLPEVRLSGCRPLPYPAWESGL</sequence>
<evidence type="ECO:0000313" key="1">
    <source>
        <dbReference type="EMBL" id="CAI8016539.1"/>
    </source>
</evidence>
<gene>
    <name evidence="1" type="ORF">GBAR_LOCUS10135</name>
</gene>
<organism evidence="1 2">
    <name type="scientific">Geodia barretti</name>
    <name type="common">Barrett's horny sponge</name>
    <dbReference type="NCBI Taxonomy" id="519541"/>
    <lineage>
        <taxon>Eukaryota</taxon>
        <taxon>Metazoa</taxon>
        <taxon>Porifera</taxon>
        <taxon>Demospongiae</taxon>
        <taxon>Heteroscleromorpha</taxon>
        <taxon>Tetractinellida</taxon>
        <taxon>Astrophorina</taxon>
        <taxon>Geodiidae</taxon>
        <taxon>Geodia</taxon>
    </lineage>
</organism>
<comment type="caution">
    <text evidence="1">The sequence shown here is derived from an EMBL/GenBank/DDBJ whole genome shotgun (WGS) entry which is preliminary data.</text>
</comment>
<keyword evidence="2" id="KW-1185">Reference proteome</keyword>
<dbReference type="Proteomes" id="UP001174909">
    <property type="component" value="Unassembled WGS sequence"/>
</dbReference>
<dbReference type="AlphaFoldDB" id="A0AA35WDG0"/>